<proteinExistence type="predicted"/>
<evidence type="ECO:0000256" key="1">
    <source>
        <dbReference type="SAM" id="MobiDB-lite"/>
    </source>
</evidence>
<dbReference type="EMBL" id="CAJOBH010192622">
    <property type="protein sequence ID" value="CAF4967781.1"/>
    <property type="molecule type" value="Genomic_DNA"/>
</dbReference>
<evidence type="ECO:0000313" key="6">
    <source>
        <dbReference type="Proteomes" id="UP000663824"/>
    </source>
</evidence>
<feature type="region of interest" description="Disordered" evidence="1">
    <location>
        <begin position="1"/>
        <end position="25"/>
    </location>
</feature>
<evidence type="ECO:0000313" key="4">
    <source>
        <dbReference type="EMBL" id="CAF4657573.1"/>
    </source>
</evidence>
<protein>
    <submittedName>
        <fullName evidence="3">Uncharacterized protein</fullName>
    </submittedName>
</protein>
<evidence type="ECO:0000313" key="3">
    <source>
        <dbReference type="EMBL" id="CAF2052768.1"/>
    </source>
</evidence>
<dbReference type="EMBL" id="CAJNOV010001627">
    <property type="protein sequence ID" value="CAF1070941.1"/>
    <property type="molecule type" value="Genomic_DNA"/>
</dbReference>
<accession>A0A816PUP9</accession>
<dbReference type="Proteomes" id="UP000681967">
    <property type="component" value="Unassembled WGS sequence"/>
</dbReference>
<dbReference type="AlphaFoldDB" id="A0A816PUP9"/>
<gene>
    <name evidence="5" type="ORF">BYL167_LOCUS54493</name>
    <name evidence="2" type="ORF">CJN711_LOCUS5710</name>
    <name evidence="3" type="ORF">MBJ925_LOCUS13362</name>
    <name evidence="4" type="ORF">SMN809_LOCUS41366</name>
</gene>
<reference evidence="3" key="1">
    <citation type="submission" date="2021-02" db="EMBL/GenBank/DDBJ databases">
        <authorList>
            <person name="Nowell W R."/>
        </authorList>
    </citation>
    <scope>NUCLEOTIDE SEQUENCE</scope>
</reference>
<dbReference type="Proteomes" id="UP000663855">
    <property type="component" value="Unassembled WGS sequence"/>
</dbReference>
<name>A0A816PUP9_9BILA</name>
<sequence>GYNNDNHDDIDDDDYNGDDNAAPLV</sequence>
<dbReference type="Proteomes" id="UP000663824">
    <property type="component" value="Unassembled WGS sequence"/>
</dbReference>
<evidence type="ECO:0000313" key="2">
    <source>
        <dbReference type="EMBL" id="CAF1070941.1"/>
    </source>
</evidence>
<dbReference type="EMBL" id="CAJNRE010006113">
    <property type="protein sequence ID" value="CAF2052768.1"/>
    <property type="molecule type" value="Genomic_DNA"/>
</dbReference>
<feature type="non-terminal residue" evidence="3">
    <location>
        <position position="1"/>
    </location>
</feature>
<dbReference type="EMBL" id="CAJOBI010116579">
    <property type="protein sequence ID" value="CAF4657573.1"/>
    <property type="molecule type" value="Genomic_DNA"/>
</dbReference>
<organism evidence="3 6">
    <name type="scientific">Rotaria magnacalcarata</name>
    <dbReference type="NCBI Taxonomy" id="392030"/>
    <lineage>
        <taxon>Eukaryota</taxon>
        <taxon>Metazoa</taxon>
        <taxon>Spiralia</taxon>
        <taxon>Gnathifera</taxon>
        <taxon>Rotifera</taxon>
        <taxon>Eurotatoria</taxon>
        <taxon>Bdelloidea</taxon>
        <taxon>Philodinida</taxon>
        <taxon>Philodinidae</taxon>
        <taxon>Rotaria</taxon>
    </lineage>
</organism>
<comment type="caution">
    <text evidence="3">The sequence shown here is derived from an EMBL/GenBank/DDBJ whole genome shotgun (WGS) entry which is preliminary data.</text>
</comment>
<evidence type="ECO:0000313" key="5">
    <source>
        <dbReference type="EMBL" id="CAF4967781.1"/>
    </source>
</evidence>
<dbReference type="Proteomes" id="UP000676336">
    <property type="component" value="Unassembled WGS sequence"/>
</dbReference>
<feature type="compositionally biased region" description="Acidic residues" evidence="1">
    <location>
        <begin position="8"/>
        <end position="17"/>
    </location>
</feature>